<evidence type="ECO:0000313" key="3">
    <source>
        <dbReference type="Proteomes" id="UP000005446"/>
    </source>
</evidence>
<sequence>MKRYTAMALESWLRSEKSRWRRRRGIRGADYTPQYLLDPESYTWNLLDDTLKSHLDTSKYFSLSAHSHSQPQSNPTPTTTPSSSSLPTSSPPSPSPLPSPAISSLPIFLRPTPIPGLLTLAELQSANLSAIKLQNRNQLFECSDLLNWEESDIADPSSIKGIIAELVNIPPSFKIYPSTQASKTCFEPRGRTLTQTPKYNTSPIPTLYCKAKITVYTAFVERYT</sequence>
<dbReference type="AlphaFoldDB" id="H0EMG6"/>
<feature type="compositionally biased region" description="Pro residues" evidence="1">
    <location>
        <begin position="89"/>
        <end position="98"/>
    </location>
</feature>
<gene>
    <name evidence="2" type="ORF">M7I_3802</name>
</gene>
<name>H0EMG6_GLAL7</name>
<reference evidence="2 3" key="1">
    <citation type="journal article" date="2012" name="Eukaryot. Cell">
        <title>Genome sequence of the fungus Glarea lozoyensis: the first genome sequence of a species from the Helotiaceae family.</title>
        <authorList>
            <person name="Youssar L."/>
            <person name="Gruening B.A."/>
            <person name="Erxleben A."/>
            <person name="Guenther S."/>
            <person name="Huettel W."/>
        </authorList>
    </citation>
    <scope>NUCLEOTIDE SEQUENCE [LARGE SCALE GENOMIC DNA]</scope>
    <source>
        <strain evidence="3">ATCC 74030 / MF5533</strain>
    </source>
</reference>
<dbReference type="Proteomes" id="UP000005446">
    <property type="component" value="Unassembled WGS sequence"/>
</dbReference>
<accession>H0EMG6</accession>
<feature type="compositionally biased region" description="Low complexity" evidence="1">
    <location>
        <begin position="67"/>
        <end position="88"/>
    </location>
</feature>
<dbReference type="EMBL" id="AGUE01000089">
    <property type="protein sequence ID" value="EHL00306.1"/>
    <property type="molecule type" value="Genomic_DNA"/>
</dbReference>
<evidence type="ECO:0000256" key="1">
    <source>
        <dbReference type="SAM" id="MobiDB-lite"/>
    </source>
</evidence>
<comment type="caution">
    <text evidence="2">The sequence shown here is derived from an EMBL/GenBank/DDBJ whole genome shotgun (WGS) entry which is preliminary data.</text>
</comment>
<dbReference type="InParanoid" id="H0EMG6"/>
<protein>
    <submittedName>
        <fullName evidence="2">Uncharacterized protein</fullName>
    </submittedName>
</protein>
<feature type="region of interest" description="Disordered" evidence="1">
    <location>
        <begin position="64"/>
        <end position="98"/>
    </location>
</feature>
<keyword evidence="3" id="KW-1185">Reference proteome</keyword>
<dbReference type="OrthoDB" id="74183at2759"/>
<proteinExistence type="predicted"/>
<organism evidence="2 3">
    <name type="scientific">Glarea lozoyensis (strain ATCC 74030 / MF5533)</name>
    <dbReference type="NCBI Taxonomy" id="1104152"/>
    <lineage>
        <taxon>Eukaryota</taxon>
        <taxon>Fungi</taxon>
        <taxon>Dikarya</taxon>
        <taxon>Ascomycota</taxon>
        <taxon>Pezizomycotina</taxon>
        <taxon>Leotiomycetes</taxon>
        <taxon>Helotiales</taxon>
        <taxon>Helotiaceae</taxon>
        <taxon>Glarea</taxon>
    </lineage>
</organism>
<dbReference type="HOGENOM" id="CLU_1235132_0_0_1"/>
<evidence type="ECO:0000313" key="2">
    <source>
        <dbReference type="EMBL" id="EHL00306.1"/>
    </source>
</evidence>